<comment type="caution">
    <text evidence="3">The sequence shown here is derived from an EMBL/GenBank/DDBJ whole genome shotgun (WGS) entry which is preliminary data.</text>
</comment>
<name>A0A2T0THW0_9PSEU</name>
<gene>
    <name evidence="3" type="ORF">CLV43_102774</name>
</gene>
<protein>
    <submittedName>
        <fullName evidence="3">Methyltransferase family protein</fullName>
    </submittedName>
</protein>
<dbReference type="InterPro" id="IPR041698">
    <property type="entry name" value="Methyltransf_25"/>
</dbReference>
<dbReference type="InterPro" id="IPR029063">
    <property type="entry name" value="SAM-dependent_MTases_sf"/>
</dbReference>
<evidence type="ECO:0000256" key="1">
    <source>
        <dbReference type="ARBA" id="ARBA00022679"/>
    </source>
</evidence>
<keyword evidence="4" id="KW-1185">Reference proteome</keyword>
<dbReference type="OrthoDB" id="3172472at2"/>
<dbReference type="Gene3D" id="2.20.25.570">
    <property type="match status" value="1"/>
</dbReference>
<dbReference type="EMBL" id="PVTF01000002">
    <property type="protein sequence ID" value="PRY45209.1"/>
    <property type="molecule type" value="Genomic_DNA"/>
</dbReference>
<dbReference type="PANTHER" id="PTHR43861">
    <property type="entry name" value="TRANS-ACONITATE 2-METHYLTRANSFERASE-RELATED"/>
    <property type="match status" value="1"/>
</dbReference>
<dbReference type="Pfam" id="PF13649">
    <property type="entry name" value="Methyltransf_25"/>
    <property type="match status" value="1"/>
</dbReference>
<accession>A0A2T0THW0</accession>
<reference evidence="3 4" key="1">
    <citation type="submission" date="2018-03" db="EMBL/GenBank/DDBJ databases">
        <title>Genomic Encyclopedia of Archaeal and Bacterial Type Strains, Phase II (KMG-II): from individual species to whole genera.</title>
        <authorList>
            <person name="Goeker M."/>
        </authorList>
    </citation>
    <scope>NUCLEOTIDE SEQUENCE [LARGE SCALE GENOMIC DNA]</scope>
    <source>
        <strain evidence="3 4">DSM 44720</strain>
    </source>
</reference>
<evidence type="ECO:0000313" key="3">
    <source>
        <dbReference type="EMBL" id="PRY45209.1"/>
    </source>
</evidence>
<dbReference type="Gene3D" id="3.40.50.150">
    <property type="entry name" value="Vaccinia Virus protein VP39"/>
    <property type="match status" value="1"/>
</dbReference>
<keyword evidence="3" id="KW-0489">Methyltransferase</keyword>
<organism evidence="3 4">
    <name type="scientific">Umezawaea tangerina</name>
    <dbReference type="NCBI Taxonomy" id="84725"/>
    <lineage>
        <taxon>Bacteria</taxon>
        <taxon>Bacillati</taxon>
        <taxon>Actinomycetota</taxon>
        <taxon>Actinomycetes</taxon>
        <taxon>Pseudonocardiales</taxon>
        <taxon>Pseudonocardiaceae</taxon>
        <taxon>Umezawaea</taxon>
    </lineage>
</organism>
<dbReference type="GO" id="GO:0032259">
    <property type="term" value="P:methylation"/>
    <property type="evidence" value="ECO:0007669"/>
    <property type="project" value="UniProtKB-KW"/>
</dbReference>
<dbReference type="Proteomes" id="UP000239494">
    <property type="component" value="Unassembled WGS sequence"/>
</dbReference>
<evidence type="ECO:0000313" key="4">
    <source>
        <dbReference type="Proteomes" id="UP000239494"/>
    </source>
</evidence>
<proteinExistence type="predicted"/>
<feature type="domain" description="Methyltransferase" evidence="2">
    <location>
        <begin position="43"/>
        <end position="136"/>
    </location>
</feature>
<keyword evidence="1 3" id="KW-0808">Transferase</keyword>
<dbReference type="CDD" id="cd02440">
    <property type="entry name" value="AdoMet_MTases"/>
    <property type="match status" value="1"/>
</dbReference>
<dbReference type="GO" id="GO:0008168">
    <property type="term" value="F:methyltransferase activity"/>
    <property type="evidence" value="ECO:0007669"/>
    <property type="project" value="UniProtKB-KW"/>
</dbReference>
<dbReference type="AlphaFoldDB" id="A0A2T0THW0"/>
<evidence type="ECO:0000259" key="2">
    <source>
        <dbReference type="Pfam" id="PF13649"/>
    </source>
</evidence>
<dbReference type="RefSeq" id="WP_106186729.1">
    <property type="nucleotide sequence ID" value="NZ_PVTF01000002.1"/>
</dbReference>
<dbReference type="SUPFAM" id="SSF53335">
    <property type="entry name" value="S-adenosyl-L-methionine-dependent methyltransferases"/>
    <property type="match status" value="1"/>
</dbReference>
<sequence length="244" mass="26862">MQNYSAESYGNAIAAVFDIVNDDPKEVAGIVDFLRGYVGDGPVLEPGIGTGRVGIPLAESGVDVYGVDISKEMVEQLRTKPGADKVTVEVGDMNDVDFGRQFSLVYLAQGTFGSLLYADAQRQFLQSARKQLAPGGRLVIESMEVDDTRFSHDQYVTTSLLDVTHVVLSAAIREPEAQLLSIQNVLLTPHGIQLYPVKFRYYTATELDEMAGEAGLRLQERYSDWEKSDYTPGDLRHISVYGTN</sequence>